<gene>
    <name evidence="1" type="ORF">ARTHRO_40130</name>
</gene>
<dbReference type="EMBL" id="FO818640">
    <property type="protein sequence ID" value="CDM95724.1"/>
    <property type="molecule type" value="Genomic_DNA"/>
</dbReference>
<name>A0A9P1KHT6_9CYAN</name>
<evidence type="ECO:0000313" key="2">
    <source>
        <dbReference type="Proteomes" id="UP000032946"/>
    </source>
</evidence>
<dbReference type="AlphaFoldDB" id="A0A9P1KHT6"/>
<accession>A0A9P1KHT6</accession>
<evidence type="ECO:0000313" key="1">
    <source>
        <dbReference type="EMBL" id="CDM95724.1"/>
    </source>
</evidence>
<organism evidence="1 2">
    <name type="scientific">Limnospira indica PCC 8005</name>
    <dbReference type="NCBI Taxonomy" id="376219"/>
    <lineage>
        <taxon>Bacteria</taxon>
        <taxon>Bacillati</taxon>
        <taxon>Cyanobacteriota</taxon>
        <taxon>Cyanophyceae</taxon>
        <taxon>Oscillatoriophycideae</taxon>
        <taxon>Oscillatoriales</taxon>
        <taxon>Sirenicapillariaceae</taxon>
        <taxon>Limnospira</taxon>
    </lineage>
</organism>
<sequence length="47" mass="5214">MDGAVPYTMKGMIDIRVQLLHPQLLLCACLQLLRLGDRIPKPAIIGK</sequence>
<dbReference type="Proteomes" id="UP000032946">
    <property type="component" value="Chromosome"/>
</dbReference>
<proteinExistence type="predicted"/>
<keyword evidence="2" id="KW-1185">Reference proteome</keyword>
<reference evidence="1 2" key="1">
    <citation type="submission" date="2014-02" db="EMBL/GenBank/DDBJ databases">
        <authorList>
            <person name="Genoscope - CEA"/>
        </authorList>
    </citation>
    <scope>NUCLEOTIDE SEQUENCE [LARGE SCALE GENOMIC DNA]</scope>
    <source>
        <strain evidence="1 2">PCC 8005</strain>
    </source>
</reference>
<protein>
    <submittedName>
        <fullName evidence="1">Uncharacterized protein</fullName>
    </submittedName>
</protein>